<accession>A0A1Q3C0U3</accession>
<dbReference type="GO" id="GO:0045547">
    <property type="term" value="F:ditrans,polycis-polyprenyl diphosphate synthase [(2E,6E)-farnesyl diphosphate specific] activity"/>
    <property type="evidence" value="ECO:0007669"/>
    <property type="project" value="UniProtKB-EC"/>
</dbReference>
<keyword evidence="6" id="KW-0808">Transferase</keyword>
<dbReference type="PANTHER" id="PTHR21528:SF0">
    <property type="entry name" value="DEHYDRODOLICHYL DIPHOSPHATE SYNTHASE COMPLEX SUBUNIT NUS1"/>
    <property type="match status" value="1"/>
</dbReference>
<keyword evidence="11 13" id="KW-0472">Membrane</keyword>
<evidence type="ECO:0000256" key="4">
    <source>
        <dbReference type="ARBA" id="ARBA00005432"/>
    </source>
</evidence>
<evidence type="ECO:0000256" key="6">
    <source>
        <dbReference type="ARBA" id="ARBA00022679"/>
    </source>
</evidence>
<sequence length="259" mass="29037">MDLNAETRKLYSWIAQVLVQIGNLVLRLLWHLVHFAISIWYFALGIANKIESYLISSGLLKSYKALNAGKLKYLAIVVESEEAYQISKVIELLQWLTTIGVKNACLYDAEGVLKKSKEVILGKLSNATLFEEADKNDSLLDEKHITLEFASLSDGKEAVAKAANLLLAKYSKFTSFGGDQEEQTFTEAHLTEALGTIGCQGPEIDLLLVYGPERCHLGFPAWRLRYTEILHMGPLNSMSYGFLIKAIHKFTTVRQNYGK</sequence>
<keyword evidence="7 13" id="KW-0812">Transmembrane</keyword>
<evidence type="ECO:0000256" key="12">
    <source>
        <dbReference type="ARBA" id="ARBA00047353"/>
    </source>
</evidence>
<evidence type="ECO:0000256" key="8">
    <source>
        <dbReference type="ARBA" id="ARBA00022824"/>
    </source>
</evidence>
<evidence type="ECO:0000256" key="1">
    <source>
        <dbReference type="ARBA" id="ARBA00001946"/>
    </source>
</evidence>
<dbReference type="Proteomes" id="UP000187406">
    <property type="component" value="Unassembled WGS sequence"/>
</dbReference>
<name>A0A1Q3C0U3_CEPFO</name>
<comment type="pathway">
    <text evidence="3">Protein modification; protein glycosylation.</text>
</comment>
<evidence type="ECO:0000256" key="11">
    <source>
        <dbReference type="ARBA" id="ARBA00023136"/>
    </source>
</evidence>
<dbReference type="STRING" id="3775.A0A1Q3C0U3"/>
<evidence type="ECO:0000256" key="7">
    <source>
        <dbReference type="ARBA" id="ARBA00022692"/>
    </source>
</evidence>
<proteinExistence type="inferred from homology"/>
<gene>
    <name evidence="14" type="ORF">CFOL_v3_17211</name>
</gene>
<comment type="caution">
    <text evidence="14">The sequence shown here is derived from an EMBL/GenBank/DDBJ whole genome shotgun (WGS) entry which is preliminary data.</text>
</comment>
<dbReference type="InterPro" id="IPR038887">
    <property type="entry name" value="Nus1/NgBR"/>
</dbReference>
<organism evidence="14 15">
    <name type="scientific">Cephalotus follicularis</name>
    <name type="common">Albany pitcher plant</name>
    <dbReference type="NCBI Taxonomy" id="3775"/>
    <lineage>
        <taxon>Eukaryota</taxon>
        <taxon>Viridiplantae</taxon>
        <taxon>Streptophyta</taxon>
        <taxon>Embryophyta</taxon>
        <taxon>Tracheophyta</taxon>
        <taxon>Spermatophyta</taxon>
        <taxon>Magnoliopsida</taxon>
        <taxon>eudicotyledons</taxon>
        <taxon>Gunneridae</taxon>
        <taxon>Pentapetalae</taxon>
        <taxon>rosids</taxon>
        <taxon>fabids</taxon>
        <taxon>Oxalidales</taxon>
        <taxon>Cephalotaceae</taxon>
        <taxon>Cephalotus</taxon>
    </lineage>
</organism>
<dbReference type="Gene3D" id="3.40.1180.10">
    <property type="entry name" value="Decaprenyl diphosphate synthase-like"/>
    <property type="match status" value="1"/>
</dbReference>
<comment type="subcellular location">
    <subcellularLocation>
        <location evidence="2">Endoplasmic reticulum membrane</location>
    </subcellularLocation>
</comment>
<evidence type="ECO:0000256" key="13">
    <source>
        <dbReference type="SAM" id="Phobius"/>
    </source>
</evidence>
<comment type="catalytic activity">
    <reaction evidence="12">
        <text>n isopentenyl diphosphate + (2E,6E)-farnesyl diphosphate = a di-trans,poly-cis-polyprenyl diphosphate + n diphosphate</text>
        <dbReference type="Rhea" id="RHEA:53008"/>
        <dbReference type="Rhea" id="RHEA-COMP:19494"/>
        <dbReference type="ChEBI" id="CHEBI:33019"/>
        <dbReference type="ChEBI" id="CHEBI:128769"/>
        <dbReference type="ChEBI" id="CHEBI:136960"/>
        <dbReference type="ChEBI" id="CHEBI:175763"/>
        <dbReference type="EC" id="2.5.1.87"/>
    </reaction>
</comment>
<keyword evidence="8" id="KW-0256">Endoplasmic reticulum</keyword>
<feature type="transmembrane region" description="Helical" evidence="13">
    <location>
        <begin position="28"/>
        <end position="47"/>
    </location>
</feature>
<keyword evidence="10 13" id="KW-1133">Transmembrane helix</keyword>
<evidence type="ECO:0000256" key="5">
    <source>
        <dbReference type="ARBA" id="ARBA00012596"/>
    </source>
</evidence>
<evidence type="ECO:0000313" key="14">
    <source>
        <dbReference type="EMBL" id="GAV73728.1"/>
    </source>
</evidence>
<dbReference type="UniPathway" id="UPA00378"/>
<protein>
    <recommendedName>
        <fullName evidence="5">ditrans,polycis-polyprenyl diphosphate synthase [(2E,6E)-farnesyldiphosphate specific]</fullName>
        <ecNumber evidence="5">2.5.1.87</ecNumber>
    </recommendedName>
</protein>
<dbReference type="EMBL" id="BDDD01001140">
    <property type="protein sequence ID" value="GAV73728.1"/>
    <property type="molecule type" value="Genomic_DNA"/>
</dbReference>
<dbReference type="InParanoid" id="A0A1Q3C0U3"/>
<evidence type="ECO:0000256" key="2">
    <source>
        <dbReference type="ARBA" id="ARBA00004586"/>
    </source>
</evidence>
<dbReference type="GO" id="GO:0005789">
    <property type="term" value="C:endoplasmic reticulum membrane"/>
    <property type="evidence" value="ECO:0007669"/>
    <property type="project" value="UniProtKB-SubCell"/>
</dbReference>
<dbReference type="OrthoDB" id="19639at2759"/>
<evidence type="ECO:0000256" key="10">
    <source>
        <dbReference type="ARBA" id="ARBA00022989"/>
    </source>
</evidence>
<comment type="cofactor">
    <cofactor evidence="1">
        <name>Mg(2+)</name>
        <dbReference type="ChEBI" id="CHEBI:18420"/>
    </cofactor>
</comment>
<evidence type="ECO:0000256" key="3">
    <source>
        <dbReference type="ARBA" id="ARBA00004922"/>
    </source>
</evidence>
<dbReference type="SUPFAM" id="SSF64005">
    <property type="entry name" value="Undecaprenyl diphosphate synthase"/>
    <property type="match status" value="1"/>
</dbReference>
<evidence type="ECO:0000313" key="15">
    <source>
        <dbReference type="Proteomes" id="UP000187406"/>
    </source>
</evidence>
<dbReference type="EC" id="2.5.1.87" evidence="5"/>
<keyword evidence="9" id="KW-0460">Magnesium</keyword>
<dbReference type="GO" id="GO:1904423">
    <property type="term" value="C:dehydrodolichyl diphosphate synthase complex"/>
    <property type="evidence" value="ECO:0007669"/>
    <property type="project" value="InterPro"/>
</dbReference>
<keyword evidence="15" id="KW-1185">Reference proteome</keyword>
<dbReference type="AlphaFoldDB" id="A0A1Q3C0U3"/>
<dbReference type="PANTHER" id="PTHR21528">
    <property type="entry name" value="DEHYDRODOLICHYL DIPHOSPHATE SYNTHASE COMPLEX SUBUNIT NUS1"/>
    <property type="match status" value="1"/>
</dbReference>
<dbReference type="InterPro" id="IPR036424">
    <property type="entry name" value="UPP_synth-like_sf"/>
</dbReference>
<comment type="similarity">
    <text evidence="4">Belongs to the UPP synthase family.</text>
</comment>
<reference evidence="15" key="1">
    <citation type="submission" date="2016-04" db="EMBL/GenBank/DDBJ databases">
        <title>Cephalotus genome sequencing.</title>
        <authorList>
            <person name="Fukushima K."/>
            <person name="Hasebe M."/>
            <person name="Fang X."/>
        </authorList>
    </citation>
    <scope>NUCLEOTIDE SEQUENCE [LARGE SCALE GENOMIC DNA]</scope>
    <source>
        <strain evidence="15">cv. St1</strain>
    </source>
</reference>
<evidence type="ECO:0000256" key="9">
    <source>
        <dbReference type="ARBA" id="ARBA00022842"/>
    </source>
</evidence>